<organism evidence="6 7">
    <name type="scientific">Puccinia striiformis</name>
    <dbReference type="NCBI Taxonomy" id="27350"/>
    <lineage>
        <taxon>Eukaryota</taxon>
        <taxon>Fungi</taxon>
        <taxon>Dikarya</taxon>
        <taxon>Basidiomycota</taxon>
        <taxon>Pucciniomycotina</taxon>
        <taxon>Pucciniomycetes</taxon>
        <taxon>Pucciniales</taxon>
        <taxon>Pucciniaceae</taxon>
        <taxon>Puccinia</taxon>
    </lineage>
</organism>
<comment type="subcellular location">
    <subcellularLocation>
        <location evidence="1">Cytoplasm</location>
    </subcellularLocation>
</comment>
<dbReference type="EMBL" id="PKSM01000133">
    <property type="protein sequence ID" value="POW08849.1"/>
    <property type="molecule type" value="Genomic_DNA"/>
</dbReference>
<feature type="compositionally biased region" description="Acidic residues" evidence="4">
    <location>
        <begin position="114"/>
        <end position="124"/>
    </location>
</feature>
<dbReference type="InterPro" id="IPR054076">
    <property type="entry name" value="ZUO1-like_ZHD"/>
</dbReference>
<dbReference type="GO" id="GO:0051083">
    <property type="term" value="P:'de novo' cotranslational protein folding"/>
    <property type="evidence" value="ECO:0007669"/>
    <property type="project" value="InterPro"/>
</dbReference>
<name>A0A2S4VH77_9BASI</name>
<feature type="compositionally biased region" description="Basic and acidic residues" evidence="4">
    <location>
        <begin position="377"/>
        <end position="414"/>
    </location>
</feature>
<evidence type="ECO:0000256" key="4">
    <source>
        <dbReference type="SAM" id="MobiDB-lite"/>
    </source>
</evidence>
<reference evidence="6 7" key="1">
    <citation type="submission" date="2017-12" db="EMBL/GenBank/DDBJ databases">
        <title>Gene loss provides genomic basis for host adaptation in cereal stripe rust fungi.</title>
        <authorList>
            <person name="Xia C."/>
        </authorList>
    </citation>
    <scope>NUCLEOTIDE SEQUENCE [LARGE SCALE GENOMIC DNA]</scope>
    <source>
        <strain evidence="6 7">93TX-2</strain>
    </source>
</reference>
<evidence type="ECO:0000256" key="3">
    <source>
        <dbReference type="ARBA" id="ARBA00023186"/>
    </source>
</evidence>
<feature type="region of interest" description="Disordered" evidence="4">
    <location>
        <begin position="297"/>
        <end position="421"/>
    </location>
</feature>
<dbReference type="Pfam" id="PF00226">
    <property type="entry name" value="DnaJ"/>
    <property type="match status" value="1"/>
</dbReference>
<dbReference type="GO" id="GO:0006450">
    <property type="term" value="P:regulation of translational fidelity"/>
    <property type="evidence" value="ECO:0007669"/>
    <property type="project" value="InterPro"/>
</dbReference>
<keyword evidence="3" id="KW-0143">Chaperone</keyword>
<evidence type="ECO:0000313" key="7">
    <source>
        <dbReference type="Proteomes" id="UP000238274"/>
    </source>
</evidence>
<dbReference type="Pfam" id="PF16717">
    <property type="entry name" value="RAC_head"/>
    <property type="match status" value="1"/>
</dbReference>
<evidence type="ECO:0000313" key="6">
    <source>
        <dbReference type="EMBL" id="POW08849.1"/>
    </source>
</evidence>
<dbReference type="VEuPathDB" id="FungiDB:PSHT_09388"/>
<dbReference type="OrthoDB" id="1690618at2759"/>
<evidence type="ECO:0000256" key="1">
    <source>
        <dbReference type="ARBA" id="ARBA00004496"/>
    </source>
</evidence>
<dbReference type="GO" id="GO:0005829">
    <property type="term" value="C:cytosol"/>
    <property type="evidence" value="ECO:0007669"/>
    <property type="project" value="TreeGrafter"/>
</dbReference>
<dbReference type="GO" id="GO:0030544">
    <property type="term" value="F:Hsp70 protein binding"/>
    <property type="evidence" value="ECO:0007669"/>
    <property type="project" value="InterPro"/>
</dbReference>
<feature type="domain" description="J" evidence="5">
    <location>
        <begin position="143"/>
        <end position="222"/>
    </location>
</feature>
<dbReference type="SUPFAM" id="SSF46565">
    <property type="entry name" value="Chaperone J-domain"/>
    <property type="match status" value="1"/>
</dbReference>
<sequence length="506" mass="57294">MKPTGQPCKFFRIKLNSLGAATCRARPTAEISNLQVMASQTITIPITLDFQITVGYSKPSIGKLAKPEPNEVLPIGRAFQFHASRVLNNWTLSEQEDAIAKELEAAKNDSSSDLGEEVDDGVGDEPESRYLLELDPRDWKNQDQYAVLGLSSLRWKATPDQIKRAHRKKVLRHHPDKKAGQAGNANDDSFFKCISKANKYHNIPAYETLSDPVKRRQIDSVDEEIDDGDIPSEKEVNASPEAFFKLYSPVFEREARFSLKQPVPSIGDNNSTREEVEDFYDFWLKFDSWRSFEWKDKDANEGSDSRTEKRHIENKNRSERERRKKEDNARRRNLVETALSLDPRMKRFKTEERLAREAKRKGPNVTGSTPAALSAEQIKEKEEAELKAKQELEKTNEESKSAKEAAKKAKEAAKKNLKKEKKTIQAIVTSSNYFSADGESVNASIIEGQLSELDLLFANLEPEDVTELRKEMESNHGQGKPAVKAVIIRFASKVSDANEGTFKQFV</sequence>
<keyword evidence="2" id="KW-0963">Cytoplasm</keyword>
<reference evidence="7" key="3">
    <citation type="journal article" date="2018" name="Mol. Plant Microbe Interact.">
        <title>Genome sequence resources for the wheat stripe rust pathogen (Puccinia striiformis f. sp. tritici) and the barley stripe rust pathogen (Puccinia striiformis f. sp. hordei).</title>
        <authorList>
            <person name="Xia C."/>
            <person name="Wang M."/>
            <person name="Yin C."/>
            <person name="Cornejo O.E."/>
            <person name="Hulbert S.H."/>
            <person name="Chen X."/>
        </authorList>
    </citation>
    <scope>NUCLEOTIDE SEQUENCE [LARGE SCALE GENOMIC DNA]</scope>
    <source>
        <strain evidence="7">93TX-2</strain>
    </source>
</reference>
<dbReference type="InterPro" id="IPR032003">
    <property type="entry name" value="RAC_head"/>
</dbReference>
<dbReference type="InterPro" id="IPR036869">
    <property type="entry name" value="J_dom_sf"/>
</dbReference>
<dbReference type="SMART" id="SM00271">
    <property type="entry name" value="DnaJ"/>
    <property type="match status" value="1"/>
</dbReference>
<dbReference type="Gene3D" id="1.10.8.840">
    <property type="entry name" value="Ribosome-associated complex head domain"/>
    <property type="match status" value="1"/>
</dbReference>
<dbReference type="InterPro" id="IPR058871">
    <property type="entry name" value="Zuotin_N"/>
</dbReference>
<dbReference type="VEuPathDB" id="FungiDB:PSTT_03570"/>
<feature type="region of interest" description="Disordered" evidence="4">
    <location>
        <begin position="105"/>
        <end position="124"/>
    </location>
</feature>
<dbReference type="InterPro" id="IPR044634">
    <property type="entry name" value="Zuotin/DnaJC2"/>
</dbReference>
<dbReference type="PROSITE" id="PS50076">
    <property type="entry name" value="DNAJ_2"/>
    <property type="match status" value="1"/>
</dbReference>
<dbReference type="CDD" id="cd06257">
    <property type="entry name" value="DnaJ"/>
    <property type="match status" value="1"/>
</dbReference>
<dbReference type="CDD" id="cd23953">
    <property type="entry name" value="zuotin_NTD"/>
    <property type="match status" value="1"/>
</dbReference>
<dbReference type="Pfam" id="PF21884">
    <property type="entry name" value="ZUO1-like_ZHD"/>
    <property type="match status" value="1"/>
</dbReference>
<keyword evidence="7" id="KW-1185">Reference proteome</keyword>
<accession>A0A2S4VH77</accession>
<reference evidence="7" key="2">
    <citation type="journal article" date="2018" name="BMC Genomics">
        <title>Genomic insights into host adaptation between the wheat stripe rust pathogen (Puccinia striiformis f. sp. tritici) and the barley stripe rust pathogen (Puccinia striiformis f. sp. hordei).</title>
        <authorList>
            <person name="Xia C."/>
            <person name="Wang M."/>
            <person name="Yin C."/>
            <person name="Cornejo O.E."/>
            <person name="Hulbert S.H."/>
            <person name="Chen X."/>
        </authorList>
    </citation>
    <scope>NUCLEOTIDE SEQUENCE [LARGE SCALE GENOMIC DNA]</scope>
    <source>
        <strain evidence="7">93TX-2</strain>
    </source>
</reference>
<evidence type="ECO:0000256" key="2">
    <source>
        <dbReference type="ARBA" id="ARBA00022490"/>
    </source>
</evidence>
<dbReference type="PANTHER" id="PTHR43999">
    <property type="entry name" value="DNAJ HOMOLOG SUBFAMILY C MEMBER 2"/>
    <property type="match status" value="1"/>
</dbReference>
<gene>
    <name evidence="6" type="ORF">PSHT_09388</name>
</gene>
<dbReference type="InterPro" id="IPR042569">
    <property type="entry name" value="RAC_head_sf"/>
</dbReference>
<feature type="compositionally biased region" description="Basic and acidic residues" evidence="4">
    <location>
        <begin position="343"/>
        <end position="357"/>
    </location>
</feature>
<dbReference type="AlphaFoldDB" id="A0A2S4VH77"/>
<dbReference type="PANTHER" id="PTHR43999:SF1">
    <property type="entry name" value="DNAJ HOMOLOG SUBFAMILY C MEMBER 2"/>
    <property type="match status" value="1"/>
</dbReference>
<comment type="caution">
    <text evidence="6">The sequence shown here is derived from an EMBL/GenBank/DDBJ whole genome shotgun (WGS) entry which is preliminary data.</text>
</comment>
<dbReference type="Proteomes" id="UP000238274">
    <property type="component" value="Unassembled WGS sequence"/>
</dbReference>
<protein>
    <recommendedName>
        <fullName evidence="5">J domain-containing protein</fullName>
    </recommendedName>
</protein>
<dbReference type="GO" id="GO:0043022">
    <property type="term" value="F:ribosome binding"/>
    <property type="evidence" value="ECO:0007669"/>
    <property type="project" value="InterPro"/>
</dbReference>
<dbReference type="InterPro" id="IPR001623">
    <property type="entry name" value="DnaJ_domain"/>
</dbReference>
<dbReference type="Gene3D" id="1.10.287.110">
    <property type="entry name" value="DnaJ domain"/>
    <property type="match status" value="1"/>
</dbReference>
<feature type="compositionally biased region" description="Basic and acidic residues" evidence="4">
    <location>
        <begin position="297"/>
        <end position="334"/>
    </location>
</feature>
<proteinExistence type="predicted"/>
<dbReference type="Pfam" id="PF26185">
    <property type="entry name" value="Zuotin_N"/>
    <property type="match status" value="1"/>
</dbReference>
<evidence type="ECO:0000259" key="5">
    <source>
        <dbReference type="PROSITE" id="PS50076"/>
    </source>
</evidence>